<keyword evidence="1" id="KW-0472">Membrane</keyword>
<evidence type="ECO:0000256" key="1">
    <source>
        <dbReference type="SAM" id="Phobius"/>
    </source>
</evidence>
<keyword evidence="1" id="KW-0812">Transmembrane</keyword>
<dbReference type="EMBL" id="OZ023706">
    <property type="protein sequence ID" value="CAK9875834.1"/>
    <property type="molecule type" value="Genomic_DNA"/>
</dbReference>
<accession>A0ABP1BJR9</accession>
<gene>
    <name evidence="2" type="ORF">CSSPJE1EN2_LOCUS18056</name>
</gene>
<sequence>MQHAAGGALGLVAGMFLETILFITCSSIVENNAKAKARSTHRKKPAAVPVQEVPAEDISSFDVQTDSGLSSWVPESVMYEL</sequence>
<reference evidence="2" key="1">
    <citation type="submission" date="2024-03" db="EMBL/GenBank/DDBJ databases">
        <authorList>
            <consortium name="ELIXIR-Norway"/>
            <consortium name="Elixir Norway"/>
        </authorList>
    </citation>
    <scope>NUCLEOTIDE SEQUENCE</scope>
</reference>
<name>A0ABP1BJR9_9BRYO</name>
<feature type="transmembrane region" description="Helical" evidence="1">
    <location>
        <begin position="6"/>
        <end position="29"/>
    </location>
</feature>
<keyword evidence="1" id="KW-1133">Transmembrane helix</keyword>
<organism evidence="2 3">
    <name type="scientific">Sphagnum jensenii</name>
    <dbReference type="NCBI Taxonomy" id="128206"/>
    <lineage>
        <taxon>Eukaryota</taxon>
        <taxon>Viridiplantae</taxon>
        <taxon>Streptophyta</taxon>
        <taxon>Embryophyta</taxon>
        <taxon>Bryophyta</taxon>
        <taxon>Sphagnophytina</taxon>
        <taxon>Sphagnopsida</taxon>
        <taxon>Sphagnales</taxon>
        <taxon>Sphagnaceae</taxon>
        <taxon>Sphagnum</taxon>
    </lineage>
</organism>
<dbReference type="Proteomes" id="UP001497522">
    <property type="component" value="Chromosome 5"/>
</dbReference>
<proteinExistence type="predicted"/>
<protein>
    <submittedName>
        <fullName evidence="2">Uncharacterized protein</fullName>
    </submittedName>
</protein>
<evidence type="ECO:0000313" key="3">
    <source>
        <dbReference type="Proteomes" id="UP001497522"/>
    </source>
</evidence>
<keyword evidence="3" id="KW-1185">Reference proteome</keyword>
<evidence type="ECO:0000313" key="2">
    <source>
        <dbReference type="EMBL" id="CAK9875834.1"/>
    </source>
</evidence>